<dbReference type="AlphaFoldDB" id="A0A1Y0E8X6"/>
<organism evidence="2 3">
    <name type="scientific">Yoonia vestfoldensis</name>
    <dbReference type="NCBI Taxonomy" id="245188"/>
    <lineage>
        <taxon>Bacteria</taxon>
        <taxon>Pseudomonadati</taxon>
        <taxon>Pseudomonadota</taxon>
        <taxon>Alphaproteobacteria</taxon>
        <taxon>Rhodobacterales</taxon>
        <taxon>Paracoccaceae</taxon>
        <taxon>Yoonia</taxon>
    </lineage>
</organism>
<sequence length="94" mass="9951">MPADTATITLPSVLTFEACEDLFTALKAAQDGDLIIDGSNVGRLGGLAAQILATASLTWAASGRCLTLVNESDDLRQALENLALWPLPQQKRVL</sequence>
<feature type="domain" description="MlaB-like STAS" evidence="1">
    <location>
        <begin position="8"/>
        <end position="80"/>
    </location>
</feature>
<evidence type="ECO:0000259" key="1">
    <source>
        <dbReference type="Pfam" id="PF13466"/>
    </source>
</evidence>
<proteinExistence type="predicted"/>
<reference evidence="2 3" key="1">
    <citation type="submission" date="2017-05" db="EMBL/GenBank/DDBJ databases">
        <title>Genome Sequence of Loktanella vestfoldensis Strain SMR4r Isolated from a Culture of the Diatom Skeletonema marinoi.</title>
        <authorList>
            <person name="Topel M."/>
            <person name="Pinder M.I.M."/>
            <person name="Johansson O.N."/>
            <person name="Kourtchenko O."/>
            <person name="Godhe A."/>
            <person name="Clarke A.K."/>
        </authorList>
    </citation>
    <scope>NUCLEOTIDE SEQUENCE [LARGE SCALE GENOMIC DNA]</scope>
    <source>
        <strain evidence="2 3">SMR4r</strain>
    </source>
</reference>
<evidence type="ECO:0000313" key="3">
    <source>
        <dbReference type="Proteomes" id="UP000195273"/>
    </source>
</evidence>
<dbReference type="OrthoDB" id="7652230at2"/>
<protein>
    <submittedName>
        <fullName evidence="2">STAS domain protein</fullName>
    </submittedName>
</protein>
<dbReference type="Gene3D" id="3.30.750.24">
    <property type="entry name" value="STAS domain"/>
    <property type="match status" value="1"/>
</dbReference>
<dbReference type="EMBL" id="CP021431">
    <property type="protein sequence ID" value="ART99868.1"/>
    <property type="molecule type" value="Genomic_DNA"/>
</dbReference>
<dbReference type="KEGG" id="lvs:LOKVESSMR4R_00531"/>
<accession>A0A1Y0E8X6</accession>
<dbReference type="RefSeq" id="WP_087206178.1">
    <property type="nucleotide sequence ID" value="NZ_CP021431.1"/>
</dbReference>
<gene>
    <name evidence="2" type="ORF">LOKVESSMR4R_00531</name>
</gene>
<name>A0A1Y0E8X6_9RHOB</name>
<dbReference type="InterPro" id="IPR058548">
    <property type="entry name" value="MlaB-like_STAS"/>
</dbReference>
<evidence type="ECO:0000313" key="2">
    <source>
        <dbReference type="EMBL" id="ART99868.1"/>
    </source>
</evidence>
<dbReference type="InterPro" id="IPR036513">
    <property type="entry name" value="STAS_dom_sf"/>
</dbReference>
<keyword evidence="3" id="KW-1185">Reference proteome</keyword>
<dbReference type="Proteomes" id="UP000195273">
    <property type="component" value="Chromosome"/>
</dbReference>
<dbReference type="Pfam" id="PF13466">
    <property type="entry name" value="STAS_2"/>
    <property type="match status" value="1"/>
</dbReference>
<dbReference type="SUPFAM" id="SSF52091">
    <property type="entry name" value="SpoIIaa-like"/>
    <property type="match status" value="1"/>
</dbReference>